<dbReference type="OrthoDB" id="3981219at2759"/>
<feature type="region of interest" description="Disordered" evidence="1">
    <location>
        <begin position="1244"/>
        <end position="1452"/>
    </location>
</feature>
<comment type="caution">
    <text evidence="4">The sequence shown here is derived from an EMBL/GenBank/DDBJ whole genome shotgun (WGS) entry which is preliminary data.</text>
</comment>
<feature type="region of interest" description="Disordered" evidence="1">
    <location>
        <begin position="248"/>
        <end position="286"/>
    </location>
</feature>
<feature type="compositionally biased region" description="Basic and acidic residues" evidence="1">
    <location>
        <begin position="872"/>
        <end position="882"/>
    </location>
</feature>
<feature type="compositionally biased region" description="Basic and acidic residues" evidence="1">
    <location>
        <begin position="332"/>
        <end position="346"/>
    </location>
</feature>
<evidence type="ECO:0000313" key="5">
    <source>
        <dbReference type="Proteomes" id="UP000774326"/>
    </source>
</evidence>
<evidence type="ECO:0000256" key="1">
    <source>
        <dbReference type="SAM" id="MobiDB-lite"/>
    </source>
</evidence>
<feature type="compositionally biased region" description="Acidic residues" evidence="1">
    <location>
        <begin position="1261"/>
        <end position="1317"/>
    </location>
</feature>
<gene>
    <name evidence="4" type="ORF">WICPIJ_001506</name>
</gene>
<evidence type="ECO:0000313" key="4">
    <source>
        <dbReference type="EMBL" id="KAH3687512.1"/>
    </source>
</evidence>
<feature type="compositionally biased region" description="Acidic residues" evidence="1">
    <location>
        <begin position="861"/>
        <end position="870"/>
    </location>
</feature>
<evidence type="ECO:0000256" key="2">
    <source>
        <dbReference type="SAM" id="Phobius"/>
    </source>
</evidence>
<keyword evidence="2" id="KW-0812">Transmembrane</keyword>
<feature type="region of interest" description="Disordered" evidence="1">
    <location>
        <begin position="807"/>
        <end position="828"/>
    </location>
</feature>
<feature type="chain" id="PRO_5040347636" evidence="3">
    <location>
        <begin position="26"/>
        <end position="1984"/>
    </location>
</feature>
<organism evidence="4 5">
    <name type="scientific">Wickerhamomyces pijperi</name>
    <name type="common">Yeast</name>
    <name type="synonym">Pichia pijperi</name>
    <dbReference type="NCBI Taxonomy" id="599730"/>
    <lineage>
        <taxon>Eukaryota</taxon>
        <taxon>Fungi</taxon>
        <taxon>Dikarya</taxon>
        <taxon>Ascomycota</taxon>
        <taxon>Saccharomycotina</taxon>
        <taxon>Saccharomycetes</taxon>
        <taxon>Phaffomycetales</taxon>
        <taxon>Wickerhamomycetaceae</taxon>
        <taxon>Wickerhamomyces</taxon>
    </lineage>
</organism>
<keyword evidence="2" id="KW-1133">Transmembrane helix</keyword>
<feature type="compositionally biased region" description="Acidic residues" evidence="1">
    <location>
        <begin position="250"/>
        <end position="259"/>
    </location>
</feature>
<feature type="compositionally biased region" description="Low complexity" evidence="1">
    <location>
        <begin position="807"/>
        <end position="824"/>
    </location>
</feature>
<evidence type="ECO:0000256" key="3">
    <source>
        <dbReference type="SAM" id="SignalP"/>
    </source>
</evidence>
<feature type="compositionally biased region" description="Basic residues" evidence="1">
    <location>
        <begin position="841"/>
        <end position="851"/>
    </location>
</feature>
<name>A0A9P8QAP0_WICPI</name>
<reference evidence="4" key="2">
    <citation type="submission" date="2021-01" db="EMBL/GenBank/DDBJ databases">
        <authorList>
            <person name="Schikora-Tamarit M.A."/>
        </authorList>
    </citation>
    <scope>NUCLEOTIDE SEQUENCE</scope>
    <source>
        <strain evidence="4">CBS2887</strain>
    </source>
</reference>
<sequence length="1984" mass="223841">MRIDKRSLWGNILLTAFLLIALVDANLRSYNYLVKRGDGSLKEDLNTCKIDFKLKELISLSSCSVEFEQCYLRGYSDAFLCEGCSLVVDPEQNFSGSTDSDCVCTCCWYQYLQNYCFKKLCTDKDELIRLQEYTGSVCSAAPLRTNVKPYTVPEDGEVPVLSQSVNSEEFDEMIKAENVEFFKSDNNTMYRSLIKGEKEYLFDKLSKIFDFSSLGGKPSNLLLKRNWDQYEKSAEIDLTKFEREGTVEYQGEEEDEEFVYPERCDDAEGDPEETPSTTLFDDEDQDGDYGVIHEYITETGEEIIDEDGQVHQHDPEDWFEADSTDEEISASPHRDSPLNGEHHTAPHDLEYDNDWLESYDDSLVTHYKNPERLQKRSRSSQEINKADAKRLNATKIHQAFLSDINALIKYKDDVSLEMMEDIFENFIDKADEFFSATKTILGVNKFKTFYGAYQESTQRYKAFEPKLPHDQLCLDWSPIITTLNPYKWLGDTDSVLEISGCYLNTLIQSKLTGSCTNSESCVCKCANTKGLEQCLLGYAKMSPEIKEKIELDISKFCEEPKSNIKMAAVAAVAAVSVEVEESASEKIENDLKFLENIKGVAASLAFTDDLNDFTNSYIVESSMELQPSPNDPNFISSKIVLDKCDIPNELTDYLQFNLRSCDVKQLYECKNSYKGSKCFNFQEEQNPCNNACCLEIKMAHCAETHCRTKKPIREFKKIANIVCSRYADSHVTNGTEPFPEVVEDLRTLPSFYDPSKTTIEDSSSTTSSVSNLKRDLTAAFKKTKSTSLNPSPVYPTIQYSSSSYQGSSFAATSSESSSPSATTTLKSEISSSMVVKIPKYRTKTKSAKKKLTTTTTTTSEDCPEPTDAQEGEMTREEWENSRKNGPILRDIQDRYQAPKTNTKDPLDEELPHFNRPNKEVEEVEEPENDSEKDSKPVSGGNGKTKVKRDNEESLWESEVQAQIKLKDRGDDVKARVGESVCEIEEFSPGFYTKKCDRREVKDCIKQGIRELKDDPEHFCPYCVNDNAYDECRCACCIGRYFSKVCYDPNCVDLSEKLRYKRYVKNICHTKPIKKYLFAREVEENQPLKFYAAKTQPVEAIAVDEYESIQGIDRFKSKTQKVPSTEEFDLFEVYEGLKSEDDSSLFVETKPINVNKGILNSMKKSVLRSGPKSKRDSPTLDELIASENLDPVEVTTSDNGQVVLFDAVDFEREDSLSNSKEDSTDRIYDAAFSSSGPANAVNITESTETTGEISSQLKSEFDDPDEDDDYDEDDEDSDDEDDAEGNEEDDGLWLENYDDDELGDDYGDEYSDDDDDDPKDSKARLVKRKRRSGDFEALRAKKKAKAKFQKASSYAKHGDSIKKKQHKINRKVVSSKNSKLGKTLGVEAARGKKVGKPTSTFGDAEEDISPKLKGARRASRNSARDFEKRLVKSGEGPYKREHRPDLSRNFPSPILYKRSTNMYKLTDLEKEKARKDHSNLRGVQVFADYASNLGSGDHSNSSTLNPTKKYKFVTRTSTITRPRLTSISTSSQLLNHMGVDLTTGYTNSTLVKNVPHSNSSQSTHISSLAIEVSTQSTSGGPLSSVTASPSPSMSDVGLLQVAHESALDPLNVIPLRKPTTITDTKFLTETITDVSTTTNVETIKVPGTKVVYSTDVVTDTIKELECEDVTIKTRFRPTTETETEYESPVTETSIKTKFKTIPLKTVTEYEESDQTVTKVLTKWDTDYETIFDDVSTVVSTTYKSTLTTSLFKKTITKFKKWGEITTTETTTEVENYTKTKWNHEYTVTEWDEVVYKTKVKSVVSTAISTTTETTTDTTTVSVSTTTTTTAPSAIIPGLPIPTIPFGRPSLPIRRRDAIPEDEFTEETINEELDQIEAEDDYEIIEIIERVLVDEDGELLSDIIEDLQNITELVPFIPVSVNGSNETDLSNRQYVNETLRTPLKSPTQNRMVSSSNRYQLSSISFYTTLASIIFVSLVLFWSNIEN</sequence>
<feature type="region of interest" description="Disordered" evidence="1">
    <location>
        <begin position="841"/>
        <end position="951"/>
    </location>
</feature>
<keyword evidence="3" id="KW-0732">Signal</keyword>
<dbReference type="Proteomes" id="UP000774326">
    <property type="component" value="Unassembled WGS sequence"/>
</dbReference>
<feature type="region of interest" description="Disordered" evidence="1">
    <location>
        <begin position="321"/>
        <end position="346"/>
    </location>
</feature>
<keyword evidence="2" id="KW-0472">Membrane</keyword>
<keyword evidence="5" id="KW-1185">Reference proteome</keyword>
<feature type="signal peptide" evidence="3">
    <location>
        <begin position="1"/>
        <end position="25"/>
    </location>
</feature>
<reference evidence="4" key="1">
    <citation type="journal article" date="2021" name="Open Biol.">
        <title>Shared evolutionary footprints suggest mitochondrial oxidative damage underlies multiple complex I losses in fungi.</title>
        <authorList>
            <person name="Schikora-Tamarit M.A."/>
            <person name="Marcet-Houben M."/>
            <person name="Nosek J."/>
            <person name="Gabaldon T."/>
        </authorList>
    </citation>
    <scope>NUCLEOTIDE SEQUENCE</scope>
    <source>
        <strain evidence="4">CBS2887</strain>
    </source>
</reference>
<protein>
    <submittedName>
        <fullName evidence="4">Uncharacterized protein</fullName>
    </submittedName>
</protein>
<feature type="transmembrane region" description="Helical" evidence="2">
    <location>
        <begin position="1961"/>
        <end position="1979"/>
    </location>
</feature>
<feature type="compositionally biased region" description="Basic and acidic residues" evidence="1">
    <location>
        <begin position="1421"/>
        <end position="1445"/>
    </location>
</feature>
<dbReference type="EMBL" id="JAEUBG010000781">
    <property type="protein sequence ID" value="KAH3687512.1"/>
    <property type="molecule type" value="Genomic_DNA"/>
</dbReference>
<feature type="compositionally biased region" description="Basic and acidic residues" evidence="1">
    <location>
        <begin position="901"/>
        <end position="920"/>
    </location>
</feature>
<proteinExistence type="predicted"/>
<accession>A0A9P8QAP0</accession>
<feature type="compositionally biased region" description="Low complexity" evidence="1">
    <location>
        <begin position="1244"/>
        <end position="1254"/>
    </location>
</feature>